<protein>
    <submittedName>
        <fullName evidence="1">Uncharacterized protein</fullName>
    </submittedName>
</protein>
<organism evidence="1 2">
    <name type="scientific">Dryococelus australis</name>
    <dbReference type="NCBI Taxonomy" id="614101"/>
    <lineage>
        <taxon>Eukaryota</taxon>
        <taxon>Metazoa</taxon>
        <taxon>Ecdysozoa</taxon>
        <taxon>Arthropoda</taxon>
        <taxon>Hexapoda</taxon>
        <taxon>Insecta</taxon>
        <taxon>Pterygota</taxon>
        <taxon>Neoptera</taxon>
        <taxon>Polyneoptera</taxon>
        <taxon>Phasmatodea</taxon>
        <taxon>Verophasmatodea</taxon>
        <taxon>Anareolatae</taxon>
        <taxon>Phasmatidae</taxon>
        <taxon>Eurycanthinae</taxon>
        <taxon>Dryococelus</taxon>
    </lineage>
</organism>
<sequence length="141" mass="15470">MVSHFSTTILGKNPGDSTTYTSINTICNYVQSVHFPLCNGTSLRVVALQKKSKIEANILTGCGKDDTVKKKFQFSFSKCFTMTINKSQGQTLGRAGVYLIQSCSTHMDLTLALLLRSGAAPYSPHCTLIESQDLVEYYQDG</sequence>
<proteinExistence type="predicted"/>
<dbReference type="Proteomes" id="UP001159363">
    <property type="component" value="Chromosome 8"/>
</dbReference>
<dbReference type="EMBL" id="JARBHB010000009">
    <property type="protein sequence ID" value="KAJ8875363.1"/>
    <property type="molecule type" value="Genomic_DNA"/>
</dbReference>
<gene>
    <name evidence="1" type="ORF">PR048_023258</name>
</gene>
<reference evidence="1 2" key="1">
    <citation type="submission" date="2023-02" db="EMBL/GenBank/DDBJ databases">
        <title>LHISI_Scaffold_Assembly.</title>
        <authorList>
            <person name="Stuart O.P."/>
            <person name="Cleave R."/>
            <person name="Magrath M.J.L."/>
            <person name="Mikheyev A.S."/>
        </authorList>
    </citation>
    <scope>NUCLEOTIDE SEQUENCE [LARGE SCALE GENOMIC DNA]</scope>
    <source>
        <strain evidence="1">Daus_M_001</strain>
        <tissue evidence="1">Leg muscle</tissue>
    </source>
</reference>
<name>A0ABQ9GTM1_9NEOP</name>
<evidence type="ECO:0000313" key="2">
    <source>
        <dbReference type="Proteomes" id="UP001159363"/>
    </source>
</evidence>
<keyword evidence="2" id="KW-1185">Reference proteome</keyword>
<dbReference type="InterPro" id="IPR027417">
    <property type="entry name" value="P-loop_NTPase"/>
</dbReference>
<dbReference type="SUPFAM" id="SSF52540">
    <property type="entry name" value="P-loop containing nucleoside triphosphate hydrolases"/>
    <property type="match status" value="1"/>
</dbReference>
<evidence type="ECO:0000313" key="1">
    <source>
        <dbReference type="EMBL" id="KAJ8875363.1"/>
    </source>
</evidence>
<comment type="caution">
    <text evidence="1">The sequence shown here is derived from an EMBL/GenBank/DDBJ whole genome shotgun (WGS) entry which is preliminary data.</text>
</comment>
<accession>A0ABQ9GTM1</accession>